<dbReference type="EMBL" id="CP119313">
    <property type="protein sequence ID" value="WEK17961.1"/>
    <property type="molecule type" value="Genomic_DNA"/>
</dbReference>
<organism evidence="1 2">
    <name type="scientific">Candidatus Pedobacter colombiensis</name>
    <dbReference type="NCBI Taxonomy" id="3121371"/>
    <lineage>
        <taxon>Bacteria</taxon>
        <taxon>Pseudomonadati</taxon>
        <taxon>Bacteroidota</taxon>
        <taxon>Sphingobacteriia</taxon>
        <taxon>Sphingobacteriales</taxon>
        <taxon>Sphingobacteriaceae</taxon>
        <taxon>Pedobacter</taxon>
    </lineage>
</organism>
<dbReference type="Proteomes" id="UP001214530">
    <property type="component" value="Chromosome"/>
</dbReference>
<protein>
    <submittedName>
        <fullName evidence="1">Uncharacterized protein</fullName>
    </submittedName>
</protein>
<evidence type="ECO:0000313" key="2">
    <source>
        <dbReference type="Proteomes" id="UP001214530"/>
    </source>
</evidence>
<gene>
    <name evidence="1" type="ORF">P0Y49_14260</name>
</gene>
<evidence type="ECO:0000313" key="1">
    <source>
        <dbReference type="EMBL" id="WEK17961.1"/>
    </source>
</evidence>
<dbReference type="AlphaFoldDB" id="A0AAJ5W4F3"/>
<sequence>MNTLSVFLLSLCSLFSSKSVPQKSLWRFVDPIKRINRIEDHRLSDSTIVIPYLWKELQNHVLDSMINRTDRKDTNKYSEYRLDPDLVILSDTIRLFYSESKTVSIDSCIFSYQVFQVYPNLTFADDNIYEFYYIKGLGIFASVHIIVDYPPEEWSYYSLRDFQDKKGKSVIDKAKLRSLVDTVIHRRI</sequence>
<accession>A0AAJ5W4F3</accession>
<name>A0AAJ5W4F3_9SPHI</name>
<reference evidence="1" key="1">
    <citation type="submission" date="2023-03" db="EMBL/GenBank/DDBJ databases">
        <title>Andean soil-derived lignocellulolytic bacterial consortium as a source of novel taxa and putative plastic-active enzymes.</title>
        <authorList>
            <person name="Diaz-Garcia L."/>
            <person name="Chuvochina M."/>
            <person name="Feuerriegel G."/>
            <person name="Bunk B."/>
            <person name="Sproer C."/>
            <person name="Streit W.R."/>
            <person name="Rodriguez L.M."/>
            <person name="Overmann J."/>
            <person name="Jimenez D.J."/>
        </authorList>
    </citation>
    <scope>NUCLEOTIDE SEQUENCE</scope>
    <source>
        <strain evidence="1">MAG 3858</strain>
    </source>
</reference>
<proteinExistence type="predicted"/>